<evidence type="ECO:0000256" key="5">
    <source>
        <dbReference type="ARBA" id="ARBA00022741"/>
    </source>
</evidence>
<dbReference type="PANTHER" id="PTHR10953:SF6">
    <property type="entry name" value="NEDD8-ACTIVATING ENZYME E1 CATALYTIC SUBUNIT"/>
    <property type="match status" value="1"/>
</dbReference>
<dbReference type="InterPro" id="IPR030468">
    <property type="entry name" value="Uba3_N"/>
</dbReference>
<dbReference type="GO" id="GO:0005634">
    <property type="term" value="C:nucleus"/>
    <property type="evidence" value="ECO:0007669"/>
    <property type="project" value="TreeGrafter"/>
</dbReference>
<dbReference type="SUPFAM" id="SSF69572">
    <property type="entry name" value="Activating enzymes of the ubiquitin-like proteins"/>
    <property type="match status" value="1"/>
</dbReference>
<dbReference type="GO" id="GO:0019781">
    <property type="term" value="F:NEDD8 activating enzyme activity"/>
    <property type="evidence" value="ECO:0007669"/>
    <property type="project" value="UniProtKB-UniRule"/>
</dbReference>
<dbReference type="PANTHER" id="PTHR10953">
    <property type="entry name" value="UBIQUITIN-ACTIVATING ENZYME E1"/>
    <property type="match status" value="1"/>
</dbReference>
<dbReference type="RefSeq" id="XP_004367854.1">
    <property type="nucleotide sequence ID" value="XM_004367797.1"/>
</dbReference>
<dbReference type="InterPro" id="IPR045886">
    <property type="entry name" value="ThiF/MoeB/HesA"/>
</dbReference>
<dbReference type="OMA" id="PYLENYM"/>
<evidence type="ECO:0000256" key="3">
    <source>
        <dbReference type="ARBA" id="ARBA00015203"/>
    </source>
</evidence>
<protein>
    <recommendedName>
        <fullName evidence="3 10">NEDD8-activating enzyme E1 catalytic subunit</fullName>
        <ecNumber evidence="8 10">6.2.1.64</ecNumber>
    </recommendedName>
</protein>
<dbReference type="SMART" id="SM01181">
    <property type="entry name" value="E2_bind"/>
    <property type="match status" value="1"/>
</dbReference>
<evidence type="ECO:0000256" key="10">
    <source>
        <dbReference type="RuleBase" id="RU368009"/>
    </source>
</evidence>
<evidence type="ECO:0000256" key="9">
    <source>
        <dbReference type="ARBA" id="ARBA00024626"/>
    </source>
</evidence>
<organism evidence="12 13">
    <name type="scientific">Acanthamoeba castellanii (strain ATCC 30010 / Neff)</name>
    <dbReference type="NCBI Taxonomy" id="1257118"/>
    <lineage>
        <taxon>Eukaryota</taxon>
        <taxon>Amoebozoa</taxon>
        <taxon>Discosea</taxon>
        <taxon>Longamoebia</taxon>
        <taxon>Centramoebida</taxon>
        <taxon>Acanthamoebidae</taxon>
        <taxon>Acanthamoeba</taxon>
    </lineage>
</organism>
<dbReference type="STRING" id="1257118.L8HHS0"/>
<dbReference type="InterPro" id="IPR000594">
    <property type="entry name" value="ThiF_NAD_FAD-bd"/>
</dbReference>
<comment type="similarity">
    <text evidence="2 10">Belongs to the ubiquitin-activating E1 family. UBA3 subfamily.</text>
</comment>
<gene>
    <name evidence="12" type="ORF">ACA1_288000</name>
</gene>
<dbReference type="GO" id="GO:0005737">
    <property type="term" value="C:cytoplasm"/>
    <property type="evidence" value="ECO:0007669"/>
    <property type="project" value="TreeGrafter"/>
</dbReference>
<dbReference type="Gene3D" id="3.40.50.720">
    <property type="entry name" value="NAD(P)-binding Rossmann-like Domain"/>
    <property type="match status" value="1"/>
</dbReference>
<evidence type="ECO:0000256" key="8">
    <source>
        <dbReference type="ARBA" id="ARBA00023624"/>
    </source>
</evidence>
<dbReference type="InterPro" id="IPR035985">
    <property type="entry name" value="Ubiquitin-activating_enz"/>
</dbReference>
<feature type="domain" description="E2 binding" evidence="11">
    <location>
        <begin position="369"/>
        <end position="455"/>
    </location>
</feature>
<proteinExistence type="inferred from homology"/>
<comment type="catalytic activity">
    <reaction evidence="9 10">
        <text>ATP + [NEDD8 protein] + [E1 NEDD8-activating enzyme]-L-cysteine = AMP + diphosphate + [E1 NEDD8-activating enzyme]-S-[NEDD8 protein]-yl-L-cysteine.</text>
        <dbReference type="EC" id="6.2.1.64"/>
    </reaction>
</comment>
<dbReference type="EMBL" id="KB007805">
    <property type="protein sequence ID" value="ELR25099.1"/>
    <property type="molecule type" value="Genomic_DNA"/>
</dbReference>
<dbReference type="OrthoDB" id="10255449at2759"/>
<dbReference type="InterPro" id="IPR014929">
    <property type="entry name" value="E2-binding"/>
</dbReference>
<keyword evidence="6 10" id="KW-0833">Ubl conjugation pathway</keyword>
<keyword evidence="13" id="KW-1185">Reference proteome</keyword>
<dbReference type="FunFam" id="3.50.50.80:FF:000002">
    <property type="entry name" value="SUMO-activating enzyme subunit 2"/>
    <property type="match status" value="1"/>
</dbReference>
<dbReference type="EC" id="6.2.1.64" evidence="8 10"/>
<dbReference type="Pfam" id="PF08825">
    <property type="entry name" value="E2_bind"/>
    <property type="match status" value="1"/>
</dbReference>
<dbReference type="KEGG" id="acan:ACA1_288000"/>
<dbReference type="Proteomes" id="UP000011083">
    <property type="component" value="Unassembled WGS sequence"/>
</dbReference>
<dbReference type="InterPro" id="IPR023318">
    <property type="entry name" value="Ub_act_enz_dom_a_sf"/>
</dbReference>
<sequence length="456" mass="50983">MESTQAFSEPEGRWLDTYKLLERPGPLAGEAFEPDTPDAPKLKNYLRAFENSRGDPNCKILVIGAGGLGCELLKDLALSGFRCIDVIDMDTIDISNLNRQFLFRPADVGKAKAEVAARFINERVPGCRVTPHFCRIEDKDDDFYREFNIIICGLDSIEARRYMNSVLVGLVEHGDDGEIDPDTIIPMIDGGTEGFKGQARVILPGITACFECTLELFPPKTTFQICTIAHTPRRPEHCIEYARLFKWGEDKPFKDEKGEAVKPDMDNPLHLRWMYEVARKRAEEFGIKGVTLRSTKGVIKNIIPAIASTNAVIAAACANEAFKFATNASGFLNNYMMYNGGGGVYTFTFEYERKPNCLGCGTVDNVIEWNVNPDQKWEDFIEDLAKDSTLQLTRPSIRCPDKNIGIYMQNPPMLEKKLRPNLSKTIGELIDDGNSLNITAPTLPGVAVTMKIRFTK</sequence>
<keyword evidence="7 10" id="KW-0067">ATP-binding</keyword>
<comment type="pathway">
    <text evidence="1 10">Protein modification; protein neddylation.</text>
</comment>
<dbReference type="Gene3D" id="3.10.290.20">
    <property type="entry name" value="Ubiquitin-like 2 activating enzyme e1b. Chain: B, domain 3"/>
    <property type="match status" value="1"/>
</dbReference>
<dbReference type="GO" id="GO:0045116">
    <property type="term" value="P:protein neddylation"/>
    <property type="evidence" value="ECO:0007669"/>
    <property type="project" value="UniProtKB-UniRule"/>
</dbReference>
<keyword evidence="4 10" id="KW-0436">Ligase</keyword>
<evidence type="ECO:0000313" key="13">
    <source>
        <dbReference type="Proteomes" id="UP000011083"/>
    </source>
</evidence>
<dbReference type="Pfam" id="PF00899">
    <property type="entry name" value="ThiF"/>
    <property type="match status" value="1"/>
</dbReference>
<dbReference type="GO" id="GO:0005524">
    <property type="term" value="F:ATP binding"/>
    <property type="evidence" value="ECO:0007669"/>
    <property type="project" value="UniProtKB-UniRule"/>
</dbReference>
<name>L8HHS0_ACACF</name>
<evidence type="ECO:0000256" key="4">
    <source>
        <dbReference type="ARBA" id="ARBA00022598"/>
    </source>
</evidence>
<comment type="function">
    <text evidence="10">Catalytic subunit of the dimeric E1 enzyme, which activates NEDD8.</text>
</comment>
<reference evidence="12 13" key="1">
    <citation type="journal article" date="2013" name="Genome Biol.">
        <title>Genome of Acanthamoeba castellanii highlights extensive lateral gene transfer and early evolution of tyrosine kinase signaling.</title>
        <authorList>
            <person name="Clarke M."/>
            <person name="Lohan A.J."/>
            <person name="Liu B."/>
            <person name="Lagkouvardos I."/>
            <person name="Roy S."/>
            <person name="Zafar N."/>
            <person name="Bertelli C."/>
            <person name="Schilde C."/>
            <person name="Kianianmomeni A."/>
            <person name="Burglin T.R."/>
            <person name="Frech C."/>
            <person name="Turcotte B."/>
            <person name="Kopec K.O."/>
            <person name="Synnott J.M."/>
            <person name="Choo C."/>
            <person name="Paponov I."/>
            <person name="Finkler A."/>
            <person name="Soon Heng Tan C."/>
            <person name="Hutchins A.P."/>
            <person name="Weinmeier T."/>
            <person name="Rattei T."/>
            <person name="Chu J.S."/>
            <person name="Gimenez G."/>
            <person name="Irimia M."/>
            <person name="Rigden D.J."/>
            <person name="Fitzpatrick D.A."/>
            <person name="Lorenzo-Morales J."/>
            <person name="Bateman A."/>
            <person name="Chiu C.H."/>
            <person name="Tang P."/>
            <person name="Hegemann P."/>
            <person name="Fromm H."/>
            <person name="Raoult D."/>
            <person name="Greub G."/>
            <person name="Miranda-Saavedra D."/>
            <person name="Chen N."/>
            <person name="Nash P."/>
            <person name="Ginger M.L."/>
            <person name="Horn M."/>
            <person name="Schaap P."/>
            <person name="Caler L."/>
            <person name="Loftus B."/>
        </authorList>
    </citation>
    <scope>NUCLEOTIDE SEQUENCE [LARGE SCALE GENOMIC DNA]</scope>
    <source>
        <strain evidence="12 13">Neff</strain>
    </source>
</reference>
<evidence type="ECO:0000256" key="7">
    <source>
        <dbReference type="ARBA" id="ARBA00022840"/>
    </source>
</evidence>
<dbReference type="UniPathway" id="UPA00885"/>
<evidence type="ECO:0000313" key="12">
    <source>
        <dbReference type="EMBL" id="ELR25099.1"/>
    </source>
</evidence>
<accession>L8HHS0</accession>
<keyword evidence="5 10" id="KW-0547">Nucleotide-binding</keyword>
<evidence type="ECO:0000256" key="2">
    <source>
        <dbReference type="ARBA" id="ARBA00006310"/>
    </source>
</evidence>
<evidence type="ECO:0000256" key="1">
    <source>
        <dbReference type="ARBA" id="ARBA00005032"/>
    </source>
</evidence>
<evidence type="ECO:0000259" key="11">
    <source>
        <dbReference type="SMART" id="SM01181"/>
    </source>
</evidence>
<dbReference type="CDD" id="cd01488">
    <property type="entry name" value="Uba3_RUB"/>
    <property type="match status" value="1"/>
</dbReference>
<dbReference type="VEuPathDB" id="AmoebaDB:ACA1_288000"/>
<dbReference type="AlphaFoldDB" id="L8HHS0"/>
<dbReference type="GeneID" id="14926142"/>
<dbReference type="Gene3D" id="1.10.10.520">
    <property type="entry name" value="Ubiquitin activating enzymes (Uba3). Chain: B, domain 2"/>
    <property type="match status" value="1"/>
</dbReference>
<evidence type="ECO:0000256" key="6">
    <source>
        <dbReference type="ARBA" id="ARBA00022786"/>
    </source>
</evidence>